<evidence type="ECO:0000313" key="3">
    <source>
        <dbReference type="Proteomes" id="UP000794436"/>
    </source>
</evidence>
<protein>
    <recommendedName>
        <fullName evidence="1">GST C-terminal domain-containing protein</fullName>
    </recommendedName>
</protein>
<dbReference type="Pfam" id="PF13410">
    <property type="entry name" value="GST_C_2"/>
    <property type="match status" value="1"/>
</dbReference>
<dbReference type="SUPFAM" id="SSF47616">
    <property type="entry name" value="GST C-terminal domain-like"/>
    <property type="match status" value="1"/>
</dbReference>
<dbReference type="InterPro" id="IPR016639">
    <property type="entry name" value="GST_Omega/GSH"/>
</dbReference>
<dbReference type="PANTHER" id="PTHR32419:SF6">
    <property type="entry name" value="GLUTATHIONE S-TRANSFERASE OMEGA-LIKE 1-RELATED"/>
    <property type="match status" value="1"/>
</dbReference>
<name>A0A8K1FGU5_PYTOL</name>
<feature type="domain" description="GST C-terminal" evidence="1">
    <location>
        <begin position="121"/>
        <end position="248"/>
    </location>
</feature>
<sequence>MSVASRALMAIHLKGLQDCISVTATHPMLLRTRPDDEDDLHKGWVFDVNGEYEGTSPDPIHGAKSIRDLFERVTKETVSYSVPLLWDKKTDTIVSTESADMVRMFNEAFEDPNPSNIDLYPEALREKIDDVNTWLHDSVILGAVKPSFVKEEDVPAAVAALYAALDRVEEILSTQRYLVGNVFTEADLRLFVVLIRFDVSFFHLFKHPKRIETYLNISNYLRDIYQLPGVKETVNFDHIRLLAVGAEFNRDNIVLEPPTVDYSAPHDRTRFA</sequence>
<dbReference type="InterPro" id="IPR010987">
    <property type="entry name" value="Glutathione-S-Trfase_C-like"/>
</dbReference>
<dbReference type="GO" id="GO:0004364">
    <property type="term" value="F:glutathione transferase activity"/>
    <property type="evidence" value="ECO:0007669"/>
    <property type="project" value="InterPro"/>
</dbReference>
<dbReference type="EMBL" id="SPLM01000112">
    <property type="protein sequence ID" value="TMW58108.1"/>
    <property type="molecule type" value="Genomic_DNA"/>
</dbReference>
<dbReference type="OrthoDB" id="2309723at2759"/>
<evidence type="ECO:0000259" key="1">
    <source>
        <dbReference type="PROSITE" id="PS50405"/>
    </source>
</evidence>
<dbReference type="Proteomes" id="UP000794436">
    <property type="component" value="Unassembled WGS sequence"/>
</dbReference>
<organism evidence="2 3">
    <name type="scientific">Pythium oligandrum</name>
    <name type="common">Mycoparasitic fungus</name>
    <dbReference type="NCBI Taxonomy" id="41045"/>
    <lineage>
        <taxon>Eukaryota</taxon>
        <taxon>Sar</taxon>
        <taxon>Stramenopiles</taxon>
        <taxon>Oomycota</taxon>
        <taxon>Peronosporomycetes</taxon>
        <taxon>Pythiales</taxon>
        <taxon>Pythiaceae</taxon>
        <taxon>Pythium</taxon>
    </lineage>
</organism>
<gene>
    <name evidence="2" type="ORF">Poli38472_011696</name>
</gene>
<reference evidence="2" key="1">
    <citation type="submission" date="2019-03" db="EMBL/GenBank/DDBJ databases">
        <title>Long read genome sequence of the mycoparasitic Pythium oligandrum ATCC 38472 isolated from sugarbeet rhizosphere.</title>
        <authorList>
            <person name="Gaulin E."/>
        </authorList>
    </citation>
    <scope>NUCLEOTIDE SEQUENCE</scope>
    <source>
        <strain evidence="2">ATCC 38472_TT</strain>
    </source>
</reference>
<comment type="caution">
    <text evidence="2">The sequence shown here is derived from an EMBL/GenBank/DDBJ whole genome shotgun (WGS) entry which is preliminary data.</text>
</comment>
<dbReference type="Gene3D" id="3.40.30.10">
    <property type="entry name" value="Glutaredoxin"/>
    <property type="match status" value="1"/>
</dbReference>
<proteinExistence type="predicted"/>
<dbReference type="PANTHER" id="PTHR32419">
    <property type="entry name" value="GLUTATHIONYL-HYDROQUINONE REDUCTASE"/>
    <property type="match status" value="1"/>
</dbReference>
<dbReference type="InterPro" id="IPR036282">
    <property type="entry name" value="Glutathione-S-Trfase_C_sf"/>
</dbReference>
<dbReference type="AlphaFoldDB" id="A0A8K1FGU5"/>
<dbReference type="InterPro" id="IPR004045">
    <property type="entry name" value="Glutathione_S-Trfase_N"/>
</dbReference>
<evidence type="ECO:0000313" key="2">
    <source>
        <dbReference type="EMBL" id="TMW58108.1"/>
    </source>
</evidence>
<dbReference type="PROSITE" id="PS50405">
    <property type="entry name" value="GST_CTER"/>
    <property type="match status" value="1"/>
</dbReference>
<dbReference type="Gene3D" id="1.20.1050.10">
    <property type="match status" value="1"/>
</dbReference>
<keyword evidence="3" id="KW-1185">Reference proteome</keyword>
<accession>A0A8K1FGU5</accession>
<dbReference type="Pfam" id="PF13409">
    <property type="entry name" value="GST_N_2"/>
    <property type="match status" value="1"/>
</dbReference>
<dbReference type="GO" id="GO:0005737">
    <property type="term" value="C:cytoplasm"/>
    <property type="evidence" value="ECO:0007669"/>
    <property type="project" value="TreeGrafter"/>
</dbReference>